<dbReference type="AlphaFoldDB" id="A0A4U0EZX5"/>
<name>A0A4U0EZX5_9FLAO</name>
<comment type="caution">
    <text evidence="6">The sequence shown here is derived from an EMBL/GenBank/DDBJ whole genome shotgun (WGS) entry which is preliminary data.</text>
</comment>
<protein>
    <recommendedName>
        <fullName evidence="2">Cell shape-determining protein MreC</fullName>
    </recommendedName>
    <alternativeName>
        <fullName evidence="4">Cell shape protein MreC</fullName>
    </alternativeName>
</protein>
<dbReference type="PANTHER" id="PTHR34138">
    <property type="entry name" value="CELL SHAPE-DETERMINING PROTEIN MREC"/>
    <property type="match status" value="1"/>
</dbReference>
<dbReference type="Gene3D" id="2.40.10.350">
    <property type="entry name" value="Rod shape-determining protein MreC, domain 2"/>
    <property type="match status" value="1"/>
</dbReference>
<dbReference type="Pfam" id="PF04085">
    <property type="entry name" value="MreC"/>
    <property type="match status" value="1"/>
</dbReference>
<dbReference type="GO" id="GO:0005886">
    <property type="term" value="C:plasma membrane"/>
    <property type="evidence" value="ECO:0007669"/>
    <property type="project" value="TreeGrafter"/>
</dbReference>
<dbReference type="EMBL" id="SUPL01000002">
    <property type="protein sequence ID" value="TJY37014.1"/>
    <property type="molecule type" value="Genomic_DNA"/>
</dbReference>
<dbReference type="PANTHER" id="PTHR34138:SF1">
    <property type="entry name" value="CELL SHAPE-DETERMINING PROTEIN MREC"/>
    <property type="match status" value="1"/>
</dbReference>
<organism evidence="6 7">
    <name type="scientific">Pontimicrobium aquaticum</name>
    <dbReference type="NCBI Taxonomy" id="2565367"/>
    <lineage>
        <taxon>Bacteria</taxon>
        <taxon>Pseudomonadati</taxon>
        <taxon>Bacteroidota</taxon>
        <taxon>Flavobacteriia</taxon>
        <taxon>Flavobacteriales</taxon>
        <taxon>Flavobacteriaceae</taxon>
        <taxon>Pontimicrobium</taxon>
    </lineage>
</organism>
<dbReference type="InterPro" id="IPR042175">
    <property type="entry name" value="Cell/Rod_MreC_2"/>
</dbReference>
<proteinExistence type="inferred from homology"/>
<accession>A0A4U0EZX5</accession>
<dbReference type="GO" id="GO:0008360">
    <property type="term" value="P:regulation of cell shape"/>
    <property type="evidence" value="ECO:0007669"/>
    <property type="project" value="UniProtKB-KW"/>
</dbReference>
<feature type="domain" description="Rod shape-determining protein MreC beta-barrel core" evidence="5">
    <location>
        <begin position="110"/>
        <end position="258"/>
    </location>
</feature>
<evidence type="ECO:0000256" key="3">
    <source>
        <dbReference type="ARBA" id="ARBA00022960"/>
    </source>
</evidence>
<dbReference type="InterPro" id="IPR042177">
    <property type="entry name" value="Cell/Rod_1"/>
</dbReference>
<dbReference type="OrthoDB" id="9811827at2"/>
<evidence type="ECO:0000313" key="6">
    <source>
        <dbReference type="EMBL" id="TJY37014.1"/>
    </source>
</evidence>
<sequence length="273" mass="30801">MQQIINFIIRNKTFLLFLLLFSLSLFFTFQSHSYHRSKFINSANFLTGGVYESVNNISGYFGLKKENEILLEENNRLKSILMNTETGTLRESYIDSSSTDRKYKYTPAQVFKNSYSLTNNYLTINKGKKDSIKVEFGVITSKGIVGVIDKVSKNYGRVRSILNASTKVNAQLKKSNHFGTLMWNGKSPYIVQLTDLPKQATFVAGDTIITGGLSTIFPKGIPIGTIASFNLDETENYFEIDVALFNDMTDIGHVYIIENLDAEEISNLNNLNE</sequence>
<dbReference type="Gene3D" id="2.40.10.340">
    <property type="entry name" value="Rod shape-determining protein MreC, domain 1"/>
    <property type="match status" value="1"/>
</dbReference>
<evidence type="ECO:0000256" key="2">
    <source>
        <dbReference type="ARBA" id="ARBA00013855"/>
    </source>
</evidence>
<dbReference type="Proteomes" id="UP000307657">
    <property type="component" value="Unassembled WGS sequence"/>
</dbReference>
<evidence type="ECO:0000256" key="1">
    <source>
        <dbReference type="ARBA" id="ARBA00009369"/>
    </source>
</evidence>
<gene>
    <name evidence="6" type="primary">mreC</name>
    <name evidence="6" type="ORF">E5167_03465</name>
</gene>
<evidence type="ECO:0000259" key="5">
    <source>
        <dbReference type="Pfam" id="PF04085"/>
    </source>
</evidence>
<dbReference type="InterPro" id="IPR007221">
    <property type="entry name" value="MreC"/>
</dbReference>
<reference evidence="6 7" key="1">
    <citation type="submission" date="2019-04" db="EMBL/GenBank/DDBJ databases">
        <title>Lacinutrix sp. nov., isolated from marine water.</title>
        <authorList>
            <person name="Kim W."/>
        </authorList>
    </citation>
    <scope>NUCLEOTIDE SEQUENCE [LARGE SCALE GENOMIC DNA]</scope>
    <source>
        <strain evidence="6 7">CAU 1491</strain>
    </source>
</reference>
<dbReference type="RefSeq" id="WP_136841096.1">
    <property type="nucleotide sequence ID" value="NZ_SUPL01000002.1"/>
</dbReference>
<evidence type="ECO:0000256" key="4">
    <source>
        <dbReference type="ARBA" id="ARBA00032089"/>
    </source>
</evidence>
<keyword evidence="7" id="KW-1185">Reference proteome</keyword>
<dbReference type="InterPro" id="IPR055342">
    <property type="entry name" value="MreC_beta-barrel_core"/>
</dbReference>
<keyword evidence="3" id="KW-0133">Cell shape</keyword>
<comment type="similarity">
    <text evidence="1">Belongs to the MreC family.</text>
</comment>
<dbReference type="NCBIfam" id="NF010532">
    <property type="entry name" value="PRK13922.9-3"/>
    <property type="match status" value="1"/>
</dbReference>
<evidence type="ECO:0000313" key="7">
    <source>
        <dbReference type="Proteomes" id="UP000307657"/>
    </source>
</evidence>